<protein>
    <recommendedName>
        <fullName evidence="2">ArsA/GET3 Anion-transporting ATPase-like domain-containing protein</fullName>
    </recommendedName>
</protein>
<name>A0A9E7C047_9ACTN</name>
<dbReference type="RefSeq" id="WP_259314672.1">
    <property type="nucleotide sequence ID" value="NZ_CP087164.1"/>
</dbReference>
<evidence type="ECO:0000313" key="4">
    <source>
        <dbReference type="Proteomes" id="UP001162834"/>
    </source>
</evidence>
<feature type="domain" description="ArsA/GET3 Anion-transporting ATPase-like" evidence="2">
    <location>
        <begin position="5"/>
        <end position="146"/>
    </location>
</feature>
<reference evidence="3" key="1">
    <citation type="journal article" date="2022" name="Int. J. Syst. Evol. Microbiol.">
        <title>Pseudomonas aegrilactucae sp. nov. and Pseudomonas morbosilactucae sp. nov., pathogens causing bacterial rot of lettuce in Japan.</title>
        <authorList>
            <person name="Sawada H."/>
            <person name="Fujikawa T."/>
            <person name="Satou M."/>
        </authorList>
    </citation>
    <scope>NUCLEOTIDE SEQUENCE</scope>
    <source>
        <strain evidence="3">0166_1</strain>
    </source>
</reference>
<accession>A0A9E7C047</accession>
<sequence>MLDHRLLFVTGKGGVGKSSVAAALGALAAERGKRAVVAEVHRRTDVEHVVTAAGADHVSIDPQDAMEEYLVDQLPRALAELLSSSRAFAYLAAATPGMRELLTVGKVWELAQDQRRTPGAEPYDLVVVDAPATGHGVAMLAAPKTFADAAMAGPIARQGRIIHEMLADPARTAIVAVTTPEEMPVNETLALRDGLEQANGQHLALVVVNGLRRKRLTAEEAGALESHREHPAVTAALGLHVLALEQRAQLRRLRRHIGAPTTTVPYIAGGADIAAIARRLDGALA</sequence>
<dbReference type="AlphaFoldDB" id="A0A9E7C047"/>
<dbReference type="InterPro" id="IPR027417">
    <property type="entry name" value="P-loop_NTPase"/>
</dbReference>
<comment type="similarity">
    <text evidence="1">Belongs to the arsA ATPase family.</text>
</comment>
<evidence type="ECO:0000313" key="3">
    <source>
        <dbReference type="EMBL" id="UGS35008.1"/>
    </source>
</evidence>
<dbReference type="SUPFAM" id="SSF52540">
    <property type="entry name" value="P-loop containing nucleoside triphosphate hydrolases"/>
    <property type="match status" value="1"/>
</dbReference>
<keyword evidence="4" id="KW-1185">Reference proteome</keyword>
<dbReference type="Proteomes" id="UP001162834">
    <property type="component" value="Chromosome"/>
</dbReference>
<dbReference type="GO" id="GO:0016887">
    <property type="term" value="F:ATP hydrolysis activity"/>
    <property type="evidence" value="ECO:0007669"/>
    <property type="project" value="InterPro"/>
</dbReference>
<evidence type="ECO:0000259" key="2">
    <source>
        <dbReference type="Pfam" id="PF02374"/>
    </source>
</evidence>
<dbReference type="InterPro" id="IPR016300">
    <property type="entry name" value="ATPase_ArsA/GET3"/>
</dbReference>
<dbReference type="PANTHER" id="PTHR10803">
    <property type="entry name" value="ARSENICAL PUMP-DRIVING ATPASE ARSENITE-TRANSLOCATING ATPASE"/>
    <property type="match status" value="1"/>
</dbReference>
<dbReference type="GO" id="GO:0005524">
    <property type="term" value="F:ATP binding"/>
    <property type="evidence" value="ECO:0007669"/>
    <property type="project" value="InterPro"/>
</dbReference>
<dbReference type="EMBL" id="CP087164">
    <property type="protein sequence ID" value="UGS35008.1"/>
    <property type="molecule type" value="Genomic_DNA"/>
</dbReference>
<dbReference type="InterPro" id="IPR025723">
    <property type="entry name" value="ArsA/GET3_ATPase-like"/>
</dbReference>
<proteinExistence type="inferred from homology"/>
<gene>
    <name evidence="3" type="ORF">DSM104329_01392</name>
</gene>
<dbReference type="PANTHER" id="PTHR10803:SF3">
    <property type="entry name" value="ATPASE GET3"/>
    <property type="match status" value="1"/>
</dbReference>
<dbReference type="Gene3D" id="3.40.50.300">
    <property type="entry name" value="P-loop containing nucleotide triphosphate hydrolases"/>
    <property type="match status" value="1"/>
</dbReference>
<dbReference type="Pfam" id="PF02374">
    <property type="entry name" value="ArsA_ATPase"/>
    <property type="match status" value="1"/>
</dbReference>
<evidence type="ECO:0000256" key="1">
    <source>
        <dbReference type="ARBA" id="ARBA00011040"/>
    </source>
</evidence>
<organism evidence="3 4">
    <name type="scientific">Capillimicrobium parvum</name>
    <dbReference type="NCBI Taxonomy" id="2884022"/>
    <lineage>
        <taxon>Bacteria</taxon>
        <taxon>Bacillati</taxon>
        <taxon>Actinomycetota</taxon>
        <taxon>Thermoleophilia</taxon>
        <taxon>Solirubrobacterales</taxon>
        <taxon>Capillimicrobiaceae</taxon>
        <taxon>Capillimicrobium</taxon>
    </lineage>
</organism>
<dbReference type="KEGG" id="sbae:DSM104329_01392"/>